<keyword evidence="1" id="KW-0175">Coiled coil</keyword>
<dbReference type="Proteomes" id="UP001165439">
    <property type="component" value="Unassembled WGS sequence"/>
</dbReference>
<gene>
    <name evidence="2" type="ORF">LU674_029420</name>
</gene>
<feature type="coiled-coil region" evidence="1">
    <location>
        <begin position="29"/>
        <end position="102"/>
    </location>
</feature>
<reference evidence="2" key="1">
    <citation type="submission" date="2023-06" db="EMBL/GenBank/DDBJ databases">
        <title>MBL-encoding genomic islands in Pseudomonas spp. in Poland.</title>
        <authorList>
            <person name="Urbanowicz P."/>
            <person name="Izdebski R."/>
            <person name="Biedrzycka M."/>
            <person name="Gniadkowski M."/>
        </authorList>
    </citation>
    <scope>NUCLEOTIDE SEQUENCE</scope>
    <source>
        <strain evidence="2">NMI5768_13</strain>
    </source>
</reference>
<accession>A0AAW7HV05</accession>
<evidence type="ECO:0000256" key="1">
    <source>
        <dbReference type="SAM" id="Coils"/>
    </source>
</evidence>
<proteinExistence type="predicted"/>
<organism evidence="2 3">
    <name type="scientific">Pseudomonas alloputida</name>
    <dbReference type="NCBI Taxonomy" id="1940621"/>
    <lineage>
        <taxon>Bacteria</taxon>
        <taxon>Pseudomonadati</taxon>
        <taxon>Pseudomonadota</taxon>
        <taxon>Gammaproteobacteria</taxon>
        <taxon>Pseudomonadales</taxon>
        <taxon>Pseudomonadaceae</taxon>
        <taxon>Pseudomonas</taxon>
    </lineage>
</organism>
<comment type="caution">
    <text evidence="2">The sequence shown here is derived from an EMBL/GenBank/DDBJ whole genome shotgun (WGS) entry which is preliminary data.</text>
</comment>
<protein>
    <submittedName>
        <fullName evidence="2">Uncharacterized protein</fullName>
    </submittedName>
</protein>
<dbReference type="GeneID" id="83677674"/>
<dbReference type="AlphaFoldDB" id="A0AAW7HV05"/>
<name>A0AAW7HV05_9PSED</name>
<dbReference type="RefSeq" id="WP_232885702.1">
    <property type="nucleotide sequence ID" value="NZ_CP128540.1"/>
</dbReference>
<dbReference type="EMBL" id="JAJSRF020000001">
    <property type="protein sequence ID" value="MDM3956396.1"/>
    <property type="molecule type" value="Genomic_DNA"/>
</dbReference>
<sequence>MSIQAFDVQSLTPELQHRLTCFETNKAAYVDLQNKLVEVTQENQRLLQKAAEFERQADRTDASWRRLAGTGEIDQAKVNEEIERAEKLRKEAQAMRATVEARAGLENNLIMRLAEARRNLSNEPLTLNNEYWKSQLAKMLAREGLREELMQIFVLSRAICLRDLKINEGLLRHCNGSREREAKKNELVWMEFGKELEKLFDGAEKDTVPPALATVPSALSNEVAVNSPATLHKLKTLNAKS</sequence>
<evidence type="ECO:0000313" key="2">
    <source>
        <dbReference type="EMBL" id="MDM3956396.1"/>
    </source>
</evidence>
<evidence type="ECO:0000313" key="3">
    <source>
        <dbReference type="Proteomes" id="UP001165439"/>
    </source>
</evidence>